<proteinExistence type="predicted"/>
<dbReference type="EMBL" id="BARW01032420">
    <property type="protein sequence ID" value="GAJ13056.1"/>
    <property type="molecule type" value="Genomic_DNA"/>
</dbReference>
<evidence type="ECO:0000313" key="2">
    <source>
        <dbReference type="EMBL" id="GAJ13056.1"/>
    </source>
</evidence>
<accession>X1VFC2</accession>
<organism evidence="2">
    <name type="scientific">marine sediment metagenome</name>
    <dbReference type="NCBI Taxonomy" id="412755"/>
    <lineage>
        <taxon>unclassified sequences</taxon>
        <taxon>metagenomes</taxon>
        <taxon>ecological metagenomes</taxon>
    </lineage>
</organism>
<dbReference type="AlphaFoldDB" id="X1VFC2"/>
<protein>
    <submittedName>
        <fullName evidence="2">Uncharacterized protein</fullName>
    </submittedName>
</protein>
<comment type="caution">
    <text evidence="2">The sequence shown here is derived from an EMBL/GenBank/DDBJ whole genome shotgun (WGS) entry which is preliminary data.</text>
</comment>
<sequence length="39" mass="4481">MVERTLVQLPSFPREKPPHVPEKESLTILKSYPTAGEKF</sequence>
<reference evidence="2" key="1">
    <citation type="journal article" date="2014" name="Front. Microbiol.">
        <title>High frequency of phylogenetically diverse reductive dehalogenase-homologous genes in deep subseafloor sedimentary metagenomes.</title>
        <authorList>
            <person name="Kawai M."/>
            <person name="Futagami T."/>
            <person name="Toyoda A."/>
            <person name="Takaki Y."/>
            <person name="Nishi S."/>
            <person name="Hori S."/>
            <person name="Arai W."/>
            <person name="Tsubouchi T."/>
            <person name="Morono Y."/>
            <person name="Uchiyama I."/>
            <person name="Ito T."/>
            <person name="Fujiyama A."/>
            <person name="Inagaki F."/>
            <person name="Takami H."/>
        </authorList>
    </citation>
    <scope>NUCLEOTIDE SEQUENCE</scope>
    <source>
        <strain evidence="2">Expedition CK06-06</strain>
    </source>
</reference>
<feature type="region of interest" description="Disordered" evidence="1">
    <location>
        <begin position="1"/>
        <end position="22"/>
    </location>
</feature>
<name>X1VFC2_9ZZZZ</name>
<gene>
    <name evidence="2" type="ORF">S12H4_51321</name>
</gene>
<feature type="compositionally biased region" description="Basic and acidic residues" evidence="1">
    <location>
        <begin position="13"/>
        <end position="22"/>
    </location>
</feature>
<feature type="non-terminal residue" evidence="2">
    <location>
        <position position="39"/>
    </location>
</feature>
<evidence type="ECO:0000256" key="1">
    <source>
        <dbReference type="SAM" id="MobiDB-lite"/>
    </source>
</evidence>